<sequence length="1171" mass="128521">MIGINHRDSSSTGMHPSHTSSQDTPETNISITSNGNNDNDKASTTPVKKTLPVNDDDDDNNNSPAKSDTTNLPEMPALDPISSPTNEPTTPTSPKDSAASTPSTPTAETNQDAVATVDGKPDVALTEAMTDEPVNATAKPIAPVASNGQPVLQRSSSSQHQGMIIITKPKLKRPPLRAIDLNCSPKKSILRKETAYPFIEQPVRSPVFKSQWLQSTVSKLAAMSGPTTPTAYTANGPSMFQKLVSQATAAAVTPQGHPPIPSGPPVGRPRTGPPVFVNNERPISFLESNGSVTSLLSDKSLKRVRFSVGQLTTEHVFHNDDAYESEEESEPRKVPVPPAPVQPKKVIMTSEGVLVDDNIYTAKEIMNYYLTACNSREEFPIERLINDMQIASSRPSNPLLTTIDLTGEPLPRRALDPISDVLTLEFGLKHLILDNCALEDDTLKMLLYSLLLTDTLTLLSLQDNKRIKSLGFKYISVFVKKTKALKSLNVSGIPMDKKSIEFLAHALKIGRLGFGSRLEELRMDRCGLRGNLLETIAPAIRESNLRQVSMRSNRIGAAGGVWIGVMMRDYDDQPNKVIPINNEEQGFKRVFPGIVNPELLKRTRGIETLDVSDNDLRQGADYVAQTLRRNMSLKCLILANNNLDPARLVVLADALKLNIGLEALDLSNNRVCGPVITGMNALTQKLAYNKTLTKLSLSNTGIQSEGAIALAEFLPETRTLVQLDLTGNDLVDIAGVMALSVSIRMNKSITCLDMNVPPNDAEFARLSRDILRACIRNMEAKTGSNEGMPSPDDMPTNTIFRHPSAAIIPEPVAPSVEDSRWSLLEVVAGELYRTRETLTALERALNREKVMRRDWYEHLYGRVAIESRNYQNGHTEEYSENGQTPSTPTTPLVHTPEDKKMLDILKGVLYRAPPPIEQLYHQCKRHQANIMNLLTRVDNERAMLELESLGNTINTFLQAYRALFALPEMPPNMMVGKRTNSLPPSTPTEQSPPEADNSSTVPQSQQEQEQEHDDAQVVPDVLTEEAADDMGSSFLLEDDDDMDDEVFTNDALNDVRRTSLLASERRSPTLTSTATMTTDESAPETSENTYRGRGLKPTPVNTLDTGRVEGECSPSALASPLEKLRKAAEVEEGEVLRRGKDLLENALVEDVPAELSGEELKIQILASDTKP</sequence>
<name>A0A197KD42_9FUNG</name>
<dbReference type="AlphaFoldDB" id="A0A197KD42"/>
<dbReference type="InterPro" id="IPR001611">
    <property type="entry name" value="Leu-rich_rpt"/>
</dbReference>
<accession>A0A197KD42</accession>
<feature type="region of interest" description="Disordered" evidence="4">
    <location>
        <begin position="974"/>
        <end position="1015"/>
    </location>
</feature>
<dbReference type="GO" id="GO:0048471">
    <property type="term" value="C:perinuclear region of cytoplasm"/>
    <property type="evidence" value="ECO:0007669"/>
    <property type="project" value="TreeGrafter"/>
</dbReference>
<dbReference type="Gene3D" id="3.80.10.10">
    <property type="entry name" value="Ribonuclease Inhibitor"/>
    <property type="match status" value="3"/>
</dbReference>
<organism evidence="5 6">
    <name type="scientific">Linnemannia elongata AG-77</name>
    <dbReference type="NCBI Taxonomy" id="1314771"/>
    <lineage>
        <taxon>Eukaryota</taxon>
        <taxon>Fungi</taxon>
        <taxon>Fungi incertae sedis</taxon>
        <taxon>Mucoromycota</taxon>
        <taxon>Mortierellomycotina</taxon>
        <taxon>Mortierellomycetes</taxon>
        <taxon>Mortierellales</taxon>
        <taxon>Mortierellaceae</taxon>
        <taxon>Linnemannia</taxon>
    </lineage>
</organism>
<keyword evidence="2" id="KW-0433">Leucine-rich repeat</keyword>
<dbReference type="InterPro" id="IPR032675">
    <property type="entry name" value="LRR_dom_sf"/>
</dbReference>
<protein>
    <submittedName>
        <fullName evidence="5">RNI-like protein</fullName>
    </submittedName>
</protein>
<dbReference type="PANTHER" id="PTHR24113">
    <property type="entry name" value="RAN GTPASE-ACTIVATING PROTEIN 1"/>
    <property type="match status" value="1"/>
</dbReference>
<dbReference type="GO" id="GO:0031267">
    <property type="term" value="F:small GTPase binding"/>
    <property type="evidence" value="ECO:0007669"/>
    <property type="project" value="TreeGrafter"/>
</dbReference>
<dbReference type="SMART" id="SM00368">
    <property type="entry name" value="LRR_RI"/>
    <property type="match status" value="6"/>
</dbReference>
<dbReference type="SUPFAM" id="SSF52047">
    <property type="entry name" value="RNI-like"/>
    <property type="match status" value="1"/>
</dbReference>
<keyword evidence="6" id="KW-1185">Reference proteome</keyword>
<evidence type="ECO:0000313" key="5">
    <source>
        <dbReference type="EMBL" id="OAQ35622.1"/>
    </source>
</evidence>
<dbReference type="GO" id="GO:0005634">
    <property type="term" value="C:nucleus"/>
    <property type="evidence" value="ECO:0007669"/>
    <property type="project" value="TreeGrafter"/>
</dbReference>
<feature type="compositionally biased region" description="Low complexity" evidence="4">
    <location>
        <begin position="1069"/>
        <end position="1078"/>
    </location>
</feature>
<dbReference type="GO" id="GO:0005829">
    <property type="term" value="C:cytosol"/>
    <property type="evidence" value="ECO:0007669"/>
    <property type="project" value="TreeGrafter"/>
</dbReference>
<dbReference type="Pfam" id="PF13516">
    <property type="entry name" value="LRR_6"/>
    <property type="match status" value="1"/>
</dbReference>
<feature type="region of interest" description="Disordered" evidence="4">
    <location>
        <begin position="1"/>
        <end position="116"/>
    </location>
</feature>
<reference evidence="5 6" key="1">
    <citation type="submission" date="2016-05" db="EMBL/GenBank/DDBJ databases">
        <title>Genome sequencing reveals origins of a unique bacterial endosymbiosis in the earliest lineages of terrestrial Fungi.</title>
        <authorList>
            <consortium name="DOE Joint Genome Institute"/>
            <person name="Uehling J."/>
            <person name="Gryganskyi A."/>
            <person name="Hameed K."/>
            <person name="Tschaplinski T."/>
            <person name="Misztal P."/>
            <person name="Wu S."/>
            <person name="Desiro A."/>
            <person name="Vande Pol N."/>
            <person name="Du Z.-Y."/>
            <person name="Zienkiewicz A."/>
            <person name="Zienkiewicz K."/>
            <person name="Morin E."/>
            <person name="Tisserant E."/>
            <person name="Splivallo R."/>
            <person name="Hainaut M."/>
            <person name="Henrissat B."/>
            <person name="Ohm R."/>
            <person name="Kuo A."/>
            <person name="Yan J."/>
            <person name="Lipzen A."/>
            <person name="Nolan M."/>
            <person name="Labutti K."/>
            <person name="Barry K."/>
            <person name="Goldstein A."/>
            <person name="Labbe J."/>
            <person name="Schadt C."/>
            <person name="Tuskan G."/>
            <person name="Grigoriev I."/>
            <person name="Martin F."/>
            <person name="Vilgalys R."/>
            <person name="Bonito G."/>
        </authorList>
    </citation>
    <scope>NUCLEOTIDE SEQUENCE [LARGE SCALE GENOMIC DNA]</scope>
    <source>
        <strain evidence="5 6">AG-77</strain>
    </source>
</reference>
<dbReference type="Proteomes" id="UP000078512">
    <property type="component" value="Unassembled WGS sequence"/>
</dbReference>
<keyword evidence="1" id="KW-0343">GTPase activation</keyword>
<feature type="compositionally biased region" description="Polar residues" evidence="4">
    <location>
        <begin position="63"/>
        <end position="72"/>
    </location>
</feature>
<dbReference type="GO" id="GO:0006913">
    <property type="term" value="P:nucleocytoplasmic transport"/>
    <property type="evidence" value="ECO:0007669"/>
    <property type="project" value="TreeGrafter"/>
</dbReference>
<keyword evidence="3" id="KW-0677">Repeat</keyword>
<evidence type="ECO:0000313" key="6">
    <source>
        <dbReference type="Proteomes" id="UP000078512"/>
    </source>
</evidence>
<dbReference type="PROSITE" id="PS51450">
    <property type="entry name" value="LRR"/>
    <property type="match status" value="1"/>
</dbReference>
<dbReference type="OrthoDB" id="120976at2759"/>
<dbReference type="PANTHER" id="PTHR24113:SF12">
    <property type="entry name" value="RAN GTPASE-ACTIVATING PROTEIN 1"/>
    <property type="match status" value="1"/>
</dbReference>
<feature type="compositionally biased region" description="Polar residues" evidence="4">
    <location>
        <begin position="1079"/>
        <end position="1089"/>
    </location>
</feature>
<gene>
    <name evidence="5" type="ORF">K457DRAFT_132845</name>
</gene>
<dbReference type="EMBL" id="KV442014">
    <property type="protein sequence ID" value="OAQ35622.1"/>
    <property type="molecule type" value="Genomic_DNA"/>
</dbReference>
<dbReference type="InterPro" id="IPR027038">
    <property type="entry name" value="RanGap"/>
</dbReference>
<feature type="compositionally biased region" description="Polar residues" evidence="4">
    <location>
        <begin position="10"/>
        <end position="47"/>
    </location>
</feature>
<proteinExistence type="predicted"/>
<dbReference type="GO" id="GO:0005096">
    <property type="term" value="F:GTPase activator activity"/>
    <property type="evidence" value="ECO:0007669"/>
    <property type="project" value="UniProtKB-KW"/>
</dbReference>
<evidence type="ECO:0000256" key="4">
    <source>
        <dbReference type="SAM" id="MobiDB-lite"/>
    </source>
</evidence>
<dbReference type="SUPFAM" id="SSF89009">
    <property type="entry name" value="GAT-like domain"/>
    <property type="match status" value="1"/>
</dbReference>
<feature type="compositionally biased region" description="Low complexity" evidence="4">
    <location>
        <begin position="82"/>
        <end position="109"/>
    </location>
</feature>
<evidence type="ECO:0000256" key="1">
    <source>
        <dbReference type="ARBA" id="ARBA00022468"/>
    </source>
</evidence>
<evidence type="ECO:0000256" key="2">
    <source>
        <dbReference type="ARBA" id="ARBA00022614"/>
    </source>
</evidence>
<feature type="region of interest" description="Disordered" evidence="4">
    <location>
        <begin position="1069"/>
        <end position="1113"/>
    </location>
</feature>
<evidence type="ECO:0000256" key="3">
    <source>
        <dbReference type="ARBA" id="ARBA00022737"/>
    </source>
</evidence>